<evidence type="ECO:0008006" key="3">
    <source>
        <dbReference type="Google" id="ProtNLM"/>
    </source>
</evidence>
<reference evidence="1 2" key="1">
    <citation type="journal article" date="2006" name="Science">
        <title>Phytophthora genome sequences uncover evolutionary origins and mechanisms of pathogenesis.</title>
        <authorList>
            <person name="Tyler B.M."/>
            <person name="Tripathy S."/>
            <person name="Zhang X."/>
            <person name="Dehal P."/>
            <person name="Jiang R.H."/>
            <person name="Aerts A."/>
            <person name="Arredondo F.D."/>
            <person name="Baxter L."/>
            <person name="Bensasson D."/>
            <person name="Beynon J.L."/>
            <person name="Chapman J."/>
            <person name="Damasceno C.M."/>
            <person name="Dorrance A.E."/>
            <person name="Dou D."/>
            <person name="Dickerman A.W."/>
            <person name="Dubchak I.L."/>
            <person name="Garbelotto M."/>
            <person name="Gijzen M."/>
            <person name="Gordon S.G."/>
            <person name="Govers F."/>
            <person name="Grunwald N.J."/>
            <person name="Huang W."/>
            <person name="Ivors K.L."/>
            <person name="Jones R.W."/>
            <person name="Kamoun S."/>
            <person name="Krampis K."/>
            <person name="Lamour K.H."/>
            <person name="Lee M.K."/>
            <person name="McDonald W.H."/>
            <person name="Medina M."/>
            <person name="Meijer H.J."/>
            <person name="Nordberg E.K."/>
            <person name="Maclean D.J."/>
            <person name="Ospina-Giraldo M.D."/>
            <person name="Morris P.F."/>
            <person name="Phuntumart V."/>
            <person name="Putnam N.H."/>
            <person name="Rash S."/>
            <person name="Rose J.K."/>
            <person name="Sakihama Y."/>
            <person name="Salamov A.A."/>
            <person name="Savidor A."/>
            <person name="Scheuring C.F."/>
            <person name="Smith B.M."/>
            <person name="Sobral B.W."/>
            <person name="Terry A."/>
            <person name="Torto-Alalibo T.A."/>
            <person name="Win J."/>
            <person name="Xu Z."/>
            <person name="Zhang H."/>
            <person name="Grigoriev I.V."/>
            <person name="Rokhsar D.S."/>
            <person name="Boore J.L."/>
        </authorList>
    </citation>
    <scope>NUCLEOTIDE SEQUENCE [LARGE SCALE GENOMIC DNA]</scope>
    <source>
        <strain evidence="1 2">P6497</strain>
    </source>
</reference>
<dbReference type="RefSeq" id="XP_009523846.1">
    <property type="nucleotide sequence ID" value="XM_009525551.1"/>
</dbReference>
<dbReference type="EMBL" id="JH159153">
    <property type="protein sequence ID" value="EGZ21129.1"/>
    <property type="molecule type" value="Genomic_DNA"/>
</dbReference>
<keyword evidence="2" id="KW-1185">Reference proteome</keyword>
<dbReference type="KEGG" id="psoj:PHYSODRAFT_445547"/>
<accession>G4Z975</accession>
<organism evidence="1 2">
    <name type="scientific">Phytophthora sojae (strain P6497)</name>
    <name type="common">Soybean stem and root rot agent</name>
    <name type="synonym">Phytophthora megasperma f. sp. glycines</name>
    <dbReference type="NCBI Taxonomy" id="1094619"/>
    <lineage>
        <taxon>Eukaryota</taxon>
        <taxon>Sar</taxon>
        <taxon>Stramenopiles</taxon>
        <taxon>Oomycota</taxon>
        <taxon>Peronosporomycetes</taxon>
        <taxon>Peronosporales</taxon>
        <taxon>Peronosporaceae</taxon>
        <taxon>Phytophthora</taxon>
    </lineage>
</organism>
<name>G4Z975_PHYSP</name>
<evidence type="ECO:0000313" key="1">
    <source>
        <dbReference type="EMBL" id="EGZ21129.1"/>
    </source>
</evidence>
<sequence length="57" mass="6447">MKVLRGRFPITGNITVDGNVALNGTEQHELRKKLPQFVSYVGQHDVHYPTLTVKETL</sequence>
<dbReference type="Proteomes" id="UP000002640">
    <property type="component" value="Unassembled WGS sequence"/>
</dbReference>
<proteinExistence type="predicted"/>
<protein>
    <recommendedName>
        <fullName evidence="3">ABC transporter domain-containing protein</fullName>
    </recommendedName>
</protein>
<feature type="non-terminal residue" evidence="1">
    <location>
        <position position="57"/>
    </location>
</feature>
<evidence type="ECO:0000313" key="2">
    <source>
        <dbReference type="Proteomes" id="UP000002640"/>
    </source>
</evidence>
<dbReference type="GeneID" id="20652779"/>
<gene>
    <name evidence="1" type="ORF">PHYSODRAFT_445547</name>
</gene>
<dbReference type="InParanoid" id="G4Z975"/>
<dbReference type="AlphaFoldDB" id="G4Z975"/>